<organism evidence="1">
    <name type="scientific">Salmonella enterica subsp. VII serovar 40:z4,z24:[z39]</name>
    <dbReference type="NCBI Taxonomy" id="1967625"/>
    <lineage>
        <taxon>Bacteria</taxon>
        <taxon>Pseudomonadati</taxon>
        <taxon>Pseudomonadota</taxon>
        <taxon>Gammaproteobacteria</taxon>
        <taxon>Enterobacterales</taxon>
        <taxon>Enterobacteriaceae</taxon>
        <taxon>Salmonella</taxon>
    </lineage>
</organism>
<reference evidence="1" key="2">
    <citation type="submission" date="2018-07" db="EMBL/GenBank/DDBJ databases">
        <authorList>
            <consortium name="NCBI Pathogen Detection Project"/>
        </authorList>
    </citation>
    <scope>NUCLEOTIDE SEQUENCE</scope>
    <source>
        <strain evidence="1">5039-68</strain>
    </source>
</reference>
<proteinExistence type="predicted"/>
<dbReference type="EMBL" id="DAASAS010000014">
    <property type="protein sequence ID" value="HAE4733081.1"/>
    <property type="molecule type" value="Genomic_DNA"/>
</dbReference>
<comment type="caution">
    <text evidence="1">The sequence shown here is derived from an EMBL/GenBank/DDBJ whole genome shotgun (WGS) entry which is preliminary data.</text>
</comment>
<accession>A0A731XUP1</accession>
<gene>
    <name evidence="1" type="ORF">GND13_002367</name>
</gene>
<name>A0A731XUP1_SALEE</name>
<protein>
    <submittedName>
        <fullName evidence="1">Uncharacterized protein</fullName>
    </submittedName>
</protein>
<sequence length="109" mass="12606">MTTARFGLRRKICQQFTPSRASCTWNILLPLQKSPDRARMLPNQLTSLPRFSLYLPLTPIHLQRAHFKTILIHLEEKNENSRFTACSGHGNGTHRLPEYGLKRTAFFGR</sequence>
<reference evidence="1" key="1">
    <citation type="journal article" date="2018" name="Genome Biol.">
        <title>SKESA: strategic k-mer extension for scrupulous assemblies.</title>
        <authorList>
            <person name="Souvorov A."/>
            <person name="Agarwala R."/>
            <person name="Lipman D.J."/>
        </authorList>
    </citation>
    <scope>NUCLEOTIDE SEQUENCE</scope>
    <source>
        <strain evidence="1">5039-68</strain>
    </source>
</reference>
<evidence type="ECO:0000313" key="1">
    <source>
        <dbReference type="EMBL" id="HAE4733081.1"/>
    </source>
</evidence>
<dbReference type="AlphaFoldDB" id="A0A731XUP1"/>